<evidence type="ECO:0000313" key="9">
    <source>
        <dbReference type="EMBL" id="RDK84709.1"/>
    </source>
</evidence>
<dbReference type="GO" id="GO:0046166">
    <property type="term" value="P:glyceraldehyde-3-phosphate biosynthetic process"/>
    <property type="evidence" value="ECO:0007669"/>
    <property type="project" value="TreeGrafter"/>
</dbReference>
<comment type="subcellular location">
    <subcellularLocation>
        <location evidence="7 8">Cytoplasm</location>
    </subcellularLocation>
</comment>
<sequence>MPKKIVAGNWKMNNDLSETETLLKNLKKQVIPEDVTVMVAPSFTNLYAAFESVREHPIEVVAQNMHQSVNGAFTGEVSAPMLKSVGIQTVILGHSERRAYFNETNDLLAEKVNTALENELKVIFCIGEELNDRRNSDHFEVIQNQLENGLFHISEESWSHIIIAYEPVWAIGTGETASPKQAQEMHEYIRKTIAKHYSHAIANEVSILYGGSVKPANATEIFAKKDVDGGLIGGASLKAEDFMAIVNAFG</sequence>
<feature type="active site" description="Electrophile" evidence="7">
    <location>
        <position position="94"/>
    </location>
</feature>
<dbReference type="PROSITE" id="PS51440">
    <property type="entry name" value="TIM_2"/>
    <property type="match status" value="1"/>
</dbReference>
<feature type="binding site" evidence="7">
    <location>
        <begin position="233"/>
        <end position="234"/>
    </location>
    <ligand>
        <name>substrate</name>
    </ligand>
</feature>
<dbReference type="EC" id="5.3.1.1" evidence="7 8"/>
<dbReference type="PROSITE" id="PS00171">
    <property type="entry name" value="TIM_1"/>
    <property type="match status" value="1"/>
</dbReference>
<dbReference type="SUPFAM" id="SSF51351">
    <property type="entry name" value="Triosephosphate isomerase (TIM)"/>
    <property type="match status" value="1"/>
</dbReference>
<gene>
    <name evidence="7" type="primary">tpiA</name>
    <name evidence="9" type="ORF">C8D94_10481</name>
</gene>
<keyword evidence="3 7" id="KW-0312">Gluconeogenesis</keyword>
<evidence type="ECO:0000256" key="3">
    <source>
        <dbReference type="ARBA" id="ARBA00022432"/>
    </source>
</evidence>
<feature type="binding site" evidence="7">
    <location>
        <position position="172"/>
    </location>
    <ligand>
        <name>substrate</name>
    </ligand>
</feature>
<dbReference type="InterPro" id="IPR022896">
    <property type="entry name" value="TrioseP_Isoase_bac/euk"/>
</dbReference>
<name>A0A370Q8R5_9FLAO</name>
<dbReference type="GO" id="GO:0005829">
    <property type="term" value="C:cytosol"/>
    <property type="evidence" value="ECO:0007669"/>
    <property type="project" value="TreeGrafter"/>
</dbReference>
<keyword evidence="4 7" id="KW-0963">Cytoplasm</keyword>
<comment type="pathway">
    <text evidence="1 7 8">Carbohydrate degradation; glycolysis; D-glyceraldehyde 3-phosphate from glycerone phosphate: step 1/1.</text>
</comment>
<dbReference type="GO" id="GO:0006094">
    <property type="term" value="P:gluconeogenesis"/>
    <property type="evidence" value="ECO:0007669"/>
    <property type="project" value="UniProtKB-UniRule"/>
</dbReference>
<dbReference type="Gene3D" id="3.20.20.70">
    <property type="entry name" value="Aldolase class I"/>
    <property type="match status" value="1"/>
</dbReference>
<dbReference type="FunFam" id="3.20.20.70:FF:000016">
    <property type="entry name" value="Triosephosphate isomerase"/>
    <property type="match status" value="1"/>
</dbReference>
<dbReference type="GO" id="GO:0006096">
    <property type="term" value="P:glycolytic process"/>
    <property type="evidence" value="ECO:0007669"/>
    <property type="project" value="UniProtKB-UniRule"/>
</dbReference>
<keyword evidence="6 7" id="KW-0413">Isomerase</keyword>
<comment type="catalytic activity">
    <reaction evidence="7 8">
        <text>D-glyceraldehyde 3-phosphate = dihydroxyacetone phosphate</text>
        <dbReference type="Rhea" id="RHEA:18585"/>
        <dbReference type="ChEBI" id="CHEBI:57642"/>
        <dbReference type="ChEBI" id="CHEBI:59776"/>
        <dbReference type="EC" id="5.3.1.1"/>
    </reaction>
</comment>
<keyword evidence="10" id="KW-1185">Reference proteome</keyword>
<dbReference type="AlphaFoldDB" id="A0A370Q8R5"/>
<dbReference type="UniPathway" id="UPA00109">
    <property type="reaction ID" value="UER00189"/>
</dbReference>
<comment type="similarity">
    <text evidence="2 7 8">Belongs to the triosephosphate isomerase family.</text>
</comment>
<dbReference type="RefSeq" id="WP_115124130.1">
    <property type="nucleotide sequence ID" value="NZ_QRAO01000004.1"/>
</dbReference>
<dbReference type="InterPro" id="IPR035990">
    <property type="entry name" value="TIM_sf"/>
</dbReference>
<evidence type="ECO:0000313" key="10">
    <source>
        <dbReference type="Proteomes" id="UP000255317"/>
    </source>
</evidence>
<evidence type="ECO:0000256" key="8">
    <source>
        <dbReference type="RuleBase" id="RU363013"/>
    </source>
</evidence>
<dbReference type="OrthoDB" id="9809429at2"/>
<dbReference type="Pfam" id="PF00121">
    <property type="entry name" value="TIM"/>
    <property type="match status" value="1"/>
</dbReference>
<feature type="binding site" evidence="7">
    <location>
        <begin position="9"/>
        <end position="11"/>
    </location>
    <ligand>
        <name>substrate</name>
    </ligand>
</feature>
<organism evidence="9 10">
    <name type="scientific">Marinirhabdus gelatinilytica</name>
    <dbReference type="NCBI Taxonomy" id="1703343"/>
    <lineage>
        <taxon>Bacteria</taxon>
        <taxon>Pseudomonadati</taxon>
        <taxon>Bacteroidota</taxon>
        <taxon>Flavobacteriia</taxon>
        <taxon>Flavobacteriales</taxon>
        <taxon>Flavobacteriaceae</taxon>
    </lineage>
</organism>
<evidence type="ECO:0000256" key="7">
    <source>
        <dbReference type="HAMAP-Rule" id="MF_00147"/>
    </source>
</evidence>
<feature type="binding site" evidence="7">
    <location>
        <position position="212"/>
    </location>
    <ligand>
        <name>substrate</name>
    </ligand>
</feature>
<dbReference type="PANTHER" id="PTHR21139:SF42">
    <property type="entry name" value="TRIOSEPHOSPHATE ISOMERASE"/>
    <property type="match status" value="1"/>
</dbReference>
<reference evidence="9 10" key="1">
    <citation type="submission" date="2018-07" db="EMBL/GenBank/DDBJ databases">
        <title>Genomic Encyclopedia of Type Strains, Phase IV (KMG-IV): sequencing the most valuable type-strain genomes for metagenomic binning, comparative biology and taxonomic classification.</title>
        <authorList>
            <person name="Goeker M."/>
        </authorList>
    </citation>
    <scope>NUCLEOTIDE SEQUENCE [LARGE SCALE GENOMIC DNA]</scope>
    <source>
        <strain evidence="9 10">DSM 101478</strain>
    </source>
</reference>
<evidence type="ECO:0000256" key="2">
    <source>
        <dbReference type="ARBA" id="ARBA00007422"/>
    </source>
</evidence>
<dbReference type="InterPro" id="IPR020861">
    <property type="entry name" value="Triosephosphate_isomerase_AS"/>
</dbReference>
<keyword evidence="5 7" id="KW-0324">Glycolysis</keyword>
<protein>
    <recommendedName>
        <fullName evidence="7 8">Triosephosphate isomerase</fullName>
        <shortName evidence="7">TIM</shortName>
        <shortName evidence="7">TPI</shortName>
        <ecNumber evidence="7 8">5.3.1.1</ecNumber>
    </recommendedName>
    <alternativeName>
        <fullName evidence="7">Triose-phosphate isomerase</fullName>
    </alternativeName>
</protein>
<dbReference type="GO" id="GO:0019563">
    <property type="term" value="P:glycerol catabolic process"/>
    <property type="evidence" value="ECO:0007669"/>
    <property type="project" value="TreeGrafter"/>
</dbReference>
<dbReference type="EMBL" id="QRAO01000004">
    <property type="protein sequence ID" value="RDK84709.1"/>
    <property type="molecule type" value="Genomic_DNA"/>
</dbReference>
<dbReference type="PANTHER" id="PTHR21139">
    <property type="entry name" value="TRIOSEPHOSPHATE ISOMERASE"/>
    <property type="match status" value="1"/>
</dbReference>
<dbReference type="Proteomes" id="UP000255317">
    <property type="component" value="Unassembled WGS sequence"/>
</dbReference>
<comment type="subunit">
    <text evidence="7 8">Homodimer.</text>
</comment>
<comment type="caution">
    <text evidence="9">The sequence shown here is derived from an EMBL/GenBank/DDBJ whole genome shotgun (WGS) entry which is preliminary data.</text>
</comment>
<dbReference type="NCBIfam" id="TIGR00419">
    <property type="entry name" value="tim"/>
    <property type="match status" value="1"/>
</dbReference>
<evidence type="ECO:0000256" key="6">
    <source>
        <dbReference type="ARBA" id="ARBA00023235"/>
    </source>
</evidence>
<accession>A0A370Q8R5</accession>
<dbReference type="GO" id="GO:0004807">
    <property type="term" value="F:triose-phosphate isomerase activity"/>
    <property type="evidence" value="ECO:0007669"/>
    <property type="project" value="UniProtKB-UniRule"/>
</dbReference>
<proteinExistence type="inferred from homology"/>
<feature type="active site" description="Proton acceptor" evidence="7">
    <location>
        <position position="166"/>
    </location>
</feature>
<evidence type="ECO:0000256" key="1">
    <source>
        <dbReference type="ARBA" id="ARBA00004680"/>
    </source>
</evidence>
<comment type="pathway">
    <text evidence="7 8">Carbohydrate biosynthesis; gluconeogenesis.</text>
</comment>
<dbReference type="CDD" id="cd00311">
    <property type="entry name" value="TIM"/>
    <property type="match status" value="1"/>
</dbReference>
<dbReference type="InterPro" id="IPR013785">
    <property type="entry name" value="Aldolase_TIM"/>
</dbReference>
<dbReference type="UniPathway" id="UPA00138"/>
<dbReference type="InterPro" id="IPR000652">
    <property type="entry name" value="Triosephosphate_isomerase"/>
</dbReference>
<evidence type="ECO:0000256" key="4">
    <source>
        <dbReference type="ARBA" id="ARBA00022490"/>
    </source>
</evidence>
<comment type="function">
    <text evidence="7">Involved in the gluconeogenesis. Catalyzes stereospecifically the conversion of dihydroxyacetone phosphate (DHAP) to D-glyceraldehyde-3-phosphate (G3P).</text>
</comment>
<dbReference type="HAMAP" id="MF_00147_B">
    <property type="entry name" value="TIM_B"/>
    <property type="match status" value="1"/>
</dbReference>
<evidence type="ECO:0000256" key="5">
    <source>
        <dbReference type="ARBA" id="ARBA00023152"/>
    </source>
</evidence>